<comment type="caution">
    <text evidence="4">The sequence shown here is derived from an EMBL/GenBank/DDBJ whole genome shotgun (WGS) entry which is preliminary data.</text>
</comment>
<dbReference type="EMBL" id="CAJNRE010018796">
    <property type="protein sequence ID" value="CAF2179336.1"/>
    <property type="molecule type" value="Genomic_DNA"/>
</dbReference>
<feature type="transmembrane region" description="Helical" evidence="1">
    <location>
        <begin position="74"/>
        <end position="92"/>
    </location>
</feature>
<dbReference type="EMBL" id="CAJOBF010001013">
    <property type="protein sequence ID" value="CAF3900959.1"/>
    <property type="molecule type" value="Genomic_DNA"/>
</dbReference>
<protein>
    <submittedName>
        <fullName evidence="4">Uncharacterized protein</fullName>
    </submittedName>
</protein>
<dbReference type="EMBL" id="CAJNRF010008089">
    <property type="protein sequence ID" value="CAF2097365.1"/>
    <property type="molecule type" value="Genomic_DNA"/>
</dbReference>
<dbReference type="AlphaFoldDB" id="A0A816TFY6"/>
<feature type="transmembrane region" description="Helical" evidence="1">
    <location>
        <begin position="50"/>
        <end position="67"/>
    </location>
</feature>
<evidence type="ECO:0000313" key="10">
    <source>
        <dbReference type="EMBL" id="CAF3958565.1"/>
    </source>
</evidence>
<keyword evidence="1" id="KW-1133">Transmembrane helix</keyword>
<evidence type="ECO:0000313" key="7">
    <source>
        <dbReference type="EMBL" id="CAF3842756.1"/>
    </source>
</evidence>
<evidence type="ECO:0000313" key="11">
    <source>
        <dbReference type="EMBL" id="CAF5170953.1"/>
    </source>
</evidence>
<dbReference type="EMBL" id="CAJOBG010001293">
    <property type="protein sequence ID" value="CAF3914529.1"/>
    <property type="molecule type" value="Genomic_DNA"/>
</dbReference>
<dbReference type="EMBL" id="CAJNRG010007626">
    <property type="protein sequence ID" value="CAF2096501.1"/>
    <property type="molecule type" value="Genomic_DNA"/>
</dbReference>
<dbReference type="EMBL" id="CAJNOV010011282">
    <property type="protein sequence ID" value="CAF1443536.1"/>
    <property type="molecule type" value="Genomic_DNA"/>
</dbReference>
<sequence length="150" mass="16853">MSLDRLLSLILRWSVFGTFFGHGCLAVRFVPGWLPYLRVVGIGNEWARCFMPIIGLLDVIIGFICLFMDRCPLIYCWAFVWGLSTAVIRPLAGESIFGLIERTGNFLPALCLICLCTGSQFVYYLYICMAMAASLVVSGFILRTTDLFNK</sequence>
<evidence type="ECO:0000313" key="9">
    <source>
        <dbReference type="EMBL" id="CAF3914529.1"/>
    </source>
</evidence>
<evidence type="ECO:0000313" key="13">
    <source>
        <dbReference type="Proteomes" id="UP000663887"/>
    </source>
</evidence>
<evidence type="ECO:0000313" key="12">
    <source>
        <dbReference type="Proteomes" id="UP000663866"/>
    </source>
</evidence>
<dbReference type="Proteomes" id="UP000663855">
    <property type="component" value="Unassembled WGS sequence"/>
</dbReference>
<dbReference type="EMBL" id="CAJOBJ010000764">
    <property type="protein sequence ID" value="CAF3842756.1"/>
    <property type="molecule type" value="Genomic_DNA"/>
</dbReference>
<keyword evidence="12" id="KW-1185">Reference proteome</keyword>
<evidence type="ECO:0000313" key="5">
    <source>
        <dbReference type="EMBL" id="CAF2097365.1"/>
    </source>
</evidence>
<dbReference type="Proteomes" id="UP000681720">
    <property type="component" value="Unassembled WGS sequence"/>
</dbReference>
<keyword evidence="1" id="KW-0812">Transmembrane</keyword>
<dbReference type="EMBL" id="CAJNOW010002649">
    <property type="protein sequence ID" value="CAF1359633.1"/>
    <property type="molecule type" value="Genomic_DNA"/>
</dbReference>
<evidence type="ECO:0000313" key="3">
    <source>
        <dbReference type="EMBL" id="CAF1443536.1"/>
    </source>
</evidence>
<feature type="transmembrane region" description="Helical" evidence="1">
    <location>
        <begin position="123"/>
        <end position="142"/>
    </location>
</feature>
<proteinExistence type="predicted"/>
<name>A0A816TFY6_9BILA</name>
<reference evidence="4" key="1">
    <citation type="submission" date="2021-02" db="EMBL/GenBank/DDBJ databases">
        <authorList>
            <person name="Nowell W R."/>
        </authorList>
    </citation>
    <scope>NUCLEOTIDE SEQUENCE</scope>
</reference>
<dbReference type="Proteomes" id="UP000663842">
    <property type="component" value="Unassembled WGS sequence"/>
</dbReference>
<evidence type="ECO:0000313" key="4">
    <source>
        <dbReference type="EMBL" id="CAF2096501.1"/>
    </source>
</evidence>
<dbReference type="Proteomes" id="UP000663824">
    <property type="component" value="Unassembled WGS sequence"/>
</dbReference>
<dbReference type="Proteomes" id="UP000663834">
    <property type="component" value="Unassembled WGS sequence"/>
</dbReference>
<keyword evidence="1" id="KW-0472">Membrane</keyword>
<dbReference type="EMBL" id="CAJOBI010311578">
    <property type="protein sequence ID" value="CAF5170953.1"/>
    <property type="molecule type" value="Genomic_DNA"/>
</dbReference>
<dbReference type="Proteomes" id="UP000676336">
    <property type="component" value="Unassembled WGS sequence"/>
</dbReference>
<dbReference type="Proteomes" id="UP000663887">
    <property type="component" value="Unassembled WGS sequence"/>
</dbReference>
<dbReference type="Proteomes" id="UP000663866">
    <property type="component" value="Unassembled WGS sequence"/>
</dbReference>
<evidence type="ECO:0000256" key="1">
    <source>
        <dbReference type="SAM" id="Phobius"/>
    </source>
</evidence>
<dbReference type="Proteomes" id="UP000681967">
    <property type="component" value="Unassembled WGS sequence"/>
</dbReference>
<dbReference type="OrthoDB" id="9982544at2759"/>
<dbReference type="EMBL" id="CAJOBH010003600">
    <property type="protein sequence ID" value="CAF3958565.1"/>
    <property type="molecule type" value="Genomic_DNA"/>
</dbReference>
<organism evidence="4 13">
    <name type="scientific">Rotaria magnacalcarata</name>
    <dbReference type="NCBI Taxonomy" id="392030"/>
    <lineage>
        <taxon>Eukaryota</taxon>
        <taxon>Metazoa</taxon>
        <taxon>Spiralia</taxon>
        <taxon>Gnathifera</taxon>
        <taxon>Rotifera</taxon>
        <taxon>Eurotatoria</taxon>
        <taxon>Bdelloidea</taxon>
        <taxon>Philodinida</taxon>
        <taxon>Philodinidae</taxon>
        <taxon>Rotaria</taxon>
    </lineage>
</organism>
<dbReference type="Proteomes" id="UP000663856">
    <property type="component" value="Unassembled WGS sequence"/>
</dbReference>
<gene>
    <name evidence="10" type="ORF">BYL167_LOCUS11413</name>
    <name evidence="3" type="ORF">CJN711_LOCUS24192</name>
    <name evidence="7" type="ORF">GIL414_LOCUS3489</name>
    <name evidence="2" type="ORF">KQP761_LOCUS7661</name>
    <name evidence="6" type="ORF">MBJ925_LOCUS34267</name>
    <name evidence="9" type="ORF">OVN521_LOCUS10229</name>
    <name evidence="11" type="ORF">SMN809_LOCUS65573</name>
    <name evidence="8" type="ORF">UXM345_LOCUS10534</name>
    <name evidence="5" type="ORF">WKI299_LOCUS19433</name>
    <name evidence="4" type="ORF">XDN619_LOCUS17803</name>
</gene>
<evidence type="ECO:0000313" key="2">
    <source>
        <dbReference type="EMBL" id="CAF1359633.1"/>
    </source>
</evidence>
<evidence type="ECO:0000313" key="8">
    <source>
        <dbReference type="EMBL" id="CAF3900959.1"/>
    </source>
</evidence>
<evidence type="ECO:0000313" key="6">
    <source>
        <dbReference type="EMBL" id="CAF2179336.1"/>
    </source>
</evidence>
<accession>A0A816TFY6</accession>